<dbReference type="Gene3D" id="3.40.190.10">
    <property type="entry name" value="Periplasmic binding protein-like II"/>
    <property type="match status" value="1"/>
</dbReference>
<comment type="similarity">
    <text evidence="1">Belongs to the UPF0065 (bug) family.</text>
</comment>
<sequence>MIIWTRRQMLGLAASALPVWAAPGDAQAAWPTKPVSITVAYAGGGAIDGLIRYCTEQIQKRHPEIVFVIEYKPGAGGNIAADAVARMKGDGHQFLMTGSSTQAANVSLYKTLPFDPEKDFVPIASMATVPYILVVNPSRVPVSTFQEFVAFVKSRPGQLSYASSAITGRLAGEILKQRMGLQATFVPYKTLAQVVSDIIGGHLDYAFGDPQGYLPHVRSGRLRAIAVTTRARIASANDIPTLSESGIADFDVSAWLALYGKAGMPAIAIQRINQLINEVLEAPEGQAFLTSIGLQPLLGKPDQLAALQKRDTLAWAQAIRAAGITIE</sequence>
<evidence type="ECO:0000313" key="4">
    <source>
        <dbReference type="Proteomes" id="UP000028782"/>
    </source>
</evidence>
<dbReference type="KEGG" id="ctes:O987_22315"/>
<dbReference type="CDD" id="cd07012">
    <property type="entry name" value="PBP2_Bug_TTT"/>
    <property type="match status" value="1"/>
</dbReference>
<reference evidence="3 4" key="1">
    <citation type="journal article" date="2014" name="Genome Announc.">
        <title>Complete Genome Sequence of Polychlorinated Biphenyl Degrader Comamonas testosteroni TK102 (NBRC 109938).</title>
        <authorList>
            <person name="Fukuda K."/>
            <person name="Hosoyama A."/>
            <person name="Tsuchikane K."/>
            <person name="Ohji S."/>
            <person name="Yamazoe A."/>
            <person name="Fujita N."/>
            <person name="Shintani M."/>
            <person name="Kimbara K."/>
        </authorList>
    </citation>
    <scope>NUCLEOTIDE SEQUENCE [LARGE SCALE GENOMIC DNA]</scope>
    <source>
        <strain evidence="3">TK102</strain>
    </source>
</reference>
<evidence type="ECO:0000256" key="1">
    <source>
        <dbReference type="ARBA" id="ARBA00006987"/>
    </source>
</evidence>
<dbReference type="Proteomes" id="UP000028782">
    <property type="component" value="Chromosome"/>
</dbReference>
<dbReference type="PIRSF" id="PIRSF017082">
    <property type="entry name" value="YflP"/>
    <property type="match status" value="1"/>
</dbReference>
<accession>A0A076PP33</accession>
<evidence type="ECO:0000313" key="3">
    <source>
        <dbReference type="EMBL" id="AIJ48549.1"/>
    </source>
</evidence>
<dbReference type="Gene3D" id="3.40.190.150">
    <property type="entry name" value="Bordetella uptake gene, domain 1"/>
    <property type="match status" value="1"/>
</dbReference>
<dbReference type="EMBL" id="CP006704">
    <property type="protein sequence ID" value="AIJ48549.1"/>
    <property type="molecule type" value="Genomic_DNA"/>
</dbReference>
<proteinExistence type="inferred from homology"/>
<dbReference type="AlphaFoldDB" id="A0A076PP33"/>
<keyword evidence="2" id="KW-0732">Signal</keyword>
<dbReference type="PANTHER" id="PTHR42928:SF5">
    <property type="entry name" value="BLR1237 PROTEIN"/>
    <property type="match status" value="1"/>
</dbReference>
<dbReference type="Pfam" id="PF03401">
    <property type="entry name" value="TctC"/>
    <property type="match status" value="1"/>
</dbReference>
<protein>
    <submittedName>
        <fullName evidence="3">MFS transporter</fullName>
    </submittedName>
</protein>
<evidence type="ECO:0000256" key="2">
    <source>
        <dbReference type="SAM" id="SignalP"/>
    </source>
</evidence>
<organism evidence="3 4">
    <name type="scientific">Comamonas testosteroni TK102</name>
    <dbReference type="NCBI Taxonomy" id="1392005"/>
    <lineage>
        <taxon>Bacteria</taxon>
        <taxon>Pseudomonadati</taxon>
        <taxon>Pseudomonadota</taxon>
        <taxon>Betaproteobacteria</taxon>
        <taxon>Burkholderiales</taxon>
        <taxon>Comamonadaceae</taxon>
        <taxon>Comamonas</taxon>
    </lineage>
</organism>
<dbReference type="GeneID" id="69561609"/>
<dbReference type="PANTHER" id="PTHR42928">
    <property type="entry name" value="TRICARBOXYLATE-BINDING PROTEIN"/>
    <property type="match status" value="1"/>
</dbReference>
<gene>
    <name evidence="3" type="ORF">O987_22315</name>
</gene>
<feature type="signal peptide" evidence="2">
    <location>
        <begin position="1"/>
        <end position="21"/>
    </location>
</feature>
<dbReference type="SUPFAM" id="SSF53850">
    <property type="entry name" value="Periplasmic binding protein-like II"/>
    <property type="match status" value="1"/>
</dbReference>
<dbReference type="HOGENOM" id="CLU_045683_0_0_4"/>
<feature type="chain" id="PRO_5001715921" evidence="2">
    <location>
        <begin position="22"/>
        <end position="327"/>
    </location>
</feature>
<name>A0A076PP33_COMTE</name>
<dbReference type="InterPro" id="IPR005064">
    <property type="entry name" value="BUG"/>
</dbReference>
<dbReference type="RefSeq" id="WP_034379744.1">
    <property type="nucleotide sequence ID" value="NZ_CP006704.1"/>
</dbReference>
<dbReference type="InterPro" id="IPR042100">
    <property type="entry name" value="Bug_dom1"/>
</dbReference>